<reference evidence="7" key="1">
    <citation type="submission" date="2023-10" db="EMBL/GenBank/DDBJ databases">
        <title>Genome assembly of Pristionchus species.</title>
        <authorList>
            <person name="Yoshida K."/>
            <person name="Sommer R.J."/>
        </authorList>
    </citation>
    <scope>NUCLEOTIDE SEQUENCE</scope>
    <source>
        <strain evidence="7">RS5133</strain>
    </source>
</reference>
<dbReference type="EMBL" id="BTSY01000006">
    <property type="protein sequence ID" value="GMT34830.1"/>
    <property type="molecule type" value="Genomic_DNA"/>
</dbReference>
<keyword evidence="4" id="KW-0862">Zinc</keyword>
<dbReference type="SUPFAM" id="SSF52540">
    <property type="entry name" value="P-loop containing nucleoside triphosphate hydrolases"/>
    <property type="match status" value="1"/>
</dbReference>
<dbReference type="FunFam" id="3.40.50.300:FF:006025">
    <property type="entry name" value="Uncharacterized protein"/>
    <property type="match status" value="1"/>
</dbReference>
<accession>A0AAV5WW46</accession>
<dbReference type="PANTHER" id="PTHR10887">
    <property type="entry name" value="DNA2/NAM7 HELICASE FAMILY"/>
    <property type="match status" value="1"/>
</dbReference>
<feature type="domain" description="NF-X1-type" evidence="6">
    <location>
        <begin position="637"/>
        <end position="657"/>
    </location>
</feature>
<dbReference type="GO" id="GO:0008270">
    <property type="term" value="F:zinc ion binding"/>
    <property type="evidence" value="ECO:0007669"/>
    <property type="project" value="UniProtKB-KW"/>
</dbReference>
<feature type="region of interest" description="Disordered" evidence="5">
    <location>
        <begin position="1"/>
        <end position="57"/>
    </location>
</feature>
<evidence type="ECO:0000313" key="7">
    <source>
        <dbReference type="EMBL" id="GMT34830.1"/>
    </source>
</evidence>
<name>A0AAV5WW46_9BILA</name>
<dbReference type="InterPro" id="IPR027417">
    <property type="entry name" value="P-loop_NTPase"/>
</dbReference>
<evidence type="ECO:0000256" key="5">
    <source>
        <dbReference type="SAM" id="MobiDB-lite"/>
    </source>
</evidence>
<keyword evidence="2" id="KW-0677">Repeat</keyword>
<evidence type="ECO:0000256" key="2">
    <source>
        <dbReference type="ARBA" id="ARBA00022737"/>
    </source>
</evidence>
<gene>
    <name evidence="7" type="ORF">PFISCL1PPCAC_26127</name>
</gene>
<dbReference type="SMART" id="SM00438">
    <property type="entry name" value="ZnF_NFX"/>
    <property type="match status" value="3"/>
</dbReference>
<dbReference type="GO" id="GO:0031380">
    <property type="term" value="C:nuclear RNA-directed RNA polymerase complex"/>
    <property type="evidence" value="ECO:0007669"/>
    <property type="project" value="TreeGrafter"/>
</dbReference>
<evidence type="ECO:0000313" key="8">
    <source>
        <dbReference type="Proteomes" id="UP001432322"/>
    </source>
</evidence>
<feature type="domain" description="NF-X1-type" evidence="6">
    <location>
        <begin position="724"/>
        <end position="743"/>
    </location>
</feature>
<keyword evidence="3" id="KW-0863">Zinc-finger</keyword>
<proteinExistence type="predicted"/>
<feature type="compositionally biased region" description="Acidic residues" evidence="5">
    <location>
        <begin position="41"/>
        <end position="55"/>
    </location>
</feature>
<dbReference type="Pfam" id="PF13087">
    <property type="entry name" value="AAA_12"/>
    <property type="match status" value="1"/>
</dbReference>
<comment type="caution">
    <text evidence="7">The sequence shown here is derived from an EMBL/GenBank/DDBJ whole genome shotgun (WGS) entry which is preliminary data.</text>
</comment>
<evidence type="ECO:0000259" key="6">
    <source>
        <dbReference type="SMART" id="SM00438"/>
    </source>
</evidence>
<dbReference type="PANTHER" id="PTHR10887:SF341">
    <property type="entry name" value="NFX1-TYPE ZINC FINGER-CONTAINING PROTEIN 1"/>
    <property type="match status" value="1"/>
</dbReference>
<protein>
    <recommendedName>
        <fullName evidence="6">NF-X1-type domain-containing protein</fullName>
    </recommendedName>
</protein>
<dbReference type="GO" id="GO:0031048">
    <property type="term" value="P:regulatory ncRNA-mediated heterochromatin formation"/>
    <property type="evidence" value="ECO:0007669"/>
    <property type="project" value="TreeGrafter"/>
</dbReference>
<dbReference type="InterPro" id="IPR047187">
    <property type="entry name" value="SF1_C_Upf1"/>
</dbReference>
<dbReference type="GO" id="GO:0004386">
    <property type="term" value="F:helicase activity"/>
    <property type="evidence" value="ECO:0007669"/>
    <property type="project" value="InterPro"/>
</dbReference>
<dbReference type="InterPro" id="IPR000967">
    <property type="entry name" value="Znf_NFX1"/>
</dbReference>
<evidence type="ECO:0000256" key="1">
    <source>
        <dbReference type="ARBA" id="ARBA00022723"/>
    </source>
</evidence>
<dbReference type="InterPro" id="IPR045055">
    <property type="entry name" value="DNA2/NAM7-like"/>
</dbReference>
<keyword evidence="1" id="KW-0479">Metal-binding</keyword>
<dbReference type="CDD" id="cd18808">
    <property type="entry name" value="SF1_C_Upf1"/>
    <property type="match status" value="1"/>
</dbReference>
<feature type="non-terminal residue" evidence="7">
    <location>
        <position position="1"/>
    </location>
</feature>
<organism evidence="7 8">
    <name type="scientific">Pristionchus fissidentatus</name>
    <dbReference type="NCBI Taxonomy" id="1538716"/>
    <lineage>
        <taxon>Eukaryota</taxon>
        <taxon>Metazoa</taxon>
        <taxon>Ecdysozoa</taxon>
        <taxon>Nematoda</taxon>
        <taxon>Chromadorea</taxon>
        <taxon>Rhabditida</taxon>
        <taxon>Rhabditina</taxon>
        <taxon>Diplogasteromorpha</taxon>
        <taxon>Diplogasteroidea</taxon>
        <taxon>Neodiplogasteridae</taxon>
        <taxon>Pristionchus</taxon>
    </lineage>
</organism>
<evidence type="ECO:0000256" key="4">
    <source>
        <dbReference type="ARBA" id="ARBA00022833"/>
    </source>
</evidence>
<feature type="domain" description="NF-X1-type" evidence="6">
    <location>
        <begin position="546"/>
        <end position="577"/>
    </location>
</feature>
<dbReference type="InterPro" id="IPR041677">
    <property type="entry name" value="DNA2/NAM7_AAA_11"/>
</dbReference>
<dbReference type="Pfam" id="PF13086">
    <property type="entry name" value="AAA_11"/>
    <property type="match status" value="1"/>
</dbReference>
<sequence length="1258" mass="142849">QEKNERKRLEKRQRWRDDSDSSDSEESSSDAVAPPPVAEPAVEDGEEEEGNDDDDATLRAMLAKMNLIAESQKKSADQEERWRRSAEKYEVEVEWEEEKKLRRMGGGVTDDVEIFSKMQKQGMRSGKSDRLVCVDPNIVKDVAEQKQYILAKEALTATEVSTTRDVRTMPKELRWKLLIHWQDSLARAMRDSLDKLCIEYERACTRCEEAGDECRADVLRKALIVGATTTGSAKRRRLLAKIGPKVLIVEEAAEVLEAHLLASIVPSLQHAIFIGDHQQLRPSTAVHHLAKSANMEVSLFERLVKNNYPFHTLGLQHRMLTPLTEHVVRPYFYKMLADAPSVKEYPDVKGMATNLFFWSHNVPEDTVSDSMSKRNSVEAEMCRNLANYILMQGQYSAAEVTIIGMYGAQVTEIKRQLSCQGGPVRDVAVETVDSYQGKENRIMILSLVRSHSGGVGFLAIANRITVGLTRAQHGMYVIGNFEDIANYSGLWNDIVNSLNNAHLIDYAIPVVCQRHGYEQGIKINSDFQRLTPASGCQDICRYEMSCGHRCKATCHPPYQHENGLNCDANGQDYTCKEQCIKRCSKCDARCKRKCTQDCGSCHEVVTIELDCGHTVRCECGARTLARCKEPCSVVLDCGHACQNKCSVDCVTMEKCEQGTPYTHPQCGHKLVVPCNKINPRLGVAWPACYEPCPERLICGHKCPCKCGESCPTMCEQIVYFTGECGHQVEKKCSEDKNHIKCTRLTPSEMPKCSHLTQIECFKRKDQNECRSTCKQPTSCGHRCTLSCGACYKKFNAHECDARCTLQLPCGHGCQGQCGRPCKCMASCRTRCSHQRCGSVSTNTKGGPLTYSRDCSDPCVLCVESCDNHCEHRSCSKKCFEACDVPPCNRPCQKLLRCNHSCLGLCGEICPALCGSCDTLKYKTLLEQSKLPPIDEETKELHRLIQMPECSHIFPYKLMDEEVRKQIAAGEIVLKCPRCSKMIDECRRYVRQQKRLWLESDSMKWEKRMNEESWSRAELANEYKKLRALMIERQDEVVKFQRGSSKREATGKFSNDVFRMADALHTYLRIELDKASERSEYYYWKSVVSCHRSICGLVLDYLMEGDRFKIQPAYEQQPNLRFILDEVFDRKRARMFKMKDQFQEMTSIVQQSMRDRRPGALVPIFTASLLKNILYLHMERLNTLLRSTFNSAGDPSDLTKDTAAMLRRVAKSIKDDNPDKLPARNIEDMVARLNVDVYTKQLQMGPPFAKAFRVDLPEF</sequence>
<keyword evidence="8" id="KW-1185">Reference proteome</keyword>
<dbReference type="AlphaFoldDB" id="A0AAV5WW46"/>
<dbReference type="InterPro" id="IPR041679">
    <property type="entry name" value="DNA2/NAM7-like_C"/>
</dbReference>
<dbReference type="Gene3D" id="3.40.50.300">
    <property type="entry name" value="P-loop containing nucleotide triphosphate hydrolases"/>
    <property type="match status" value="2"/>
</dbReference>
<evidence type="ECO:0000256" key="3">
    <source>
        <dbReference type="ARBA" id="ARBA00022771"/>
    </source>
</evidence>
<dbReference type="Proteomes" id="UP001432322">
    <property type="component" value="Unassembled WGS sequence"/>
</dbReference>